<dbReference type="InterPro" id="IPR055431">
    <property type="entry name" value="RsgI_M"/>
</dbReference>
<dbReference type="GO" id="GO:0005886">
    <property type="term" value="C:plasma membrane"/>
    <property type="evidence" value="ECO:0007669"/>
    <property type="project" value="UniProtKB-SubCell"/>
</dbReference>
<evidence type="ECO:0000256" key="7">
    <source>
        <dbReference type="SAM" id="Phobius"/>
    </source>
</evidence>
<evidence type="ECO:0000256" key="3">
    <source>
        <dbReference type="ARBA" id="ARBA00022692"/>
    </source>
</evidence>
<keyword evidence="2" id="KW-1003">Cell membrane</keyword>
<dbReference type="EMBL" id="BJYM01000002">
    <property type="protein sequence ID" value="GEN85710.1"/>
    <property type="molecule type" value="Genomic_DNA"/>
</dbReference>
<dbReference type="PROSITE" id="PS51849">
    <property type="entry name" value="RSGI_N"/>
    <property type="match status" value="1"/>
</dbReference>
<evidence type="ECO:0000256" key="1">
    <source>
        <dbReference type="ARBA" id="ARBA00004162"/>
    </source>
</evidence>
<name>A0A511ZE50_9BACI</name>
<feature type="compositionally biased region" description="Basic and acidic residues" evidence="6">
    <location>
        <begin position="331"/>
        <end position="349"/>
    </location>
</feature>
<feature type="compositionally biased region" description="Basic and acidic residues" evidence="6">
    <location>
        <begin position="364"/>
        <end position="375"/>
    </location>
</feature>
<feature type="compositionally biased region" description="Acidic residues" evidence="6">
    <location>
        <begin position="385"/>
        <end position="409"/>
    </location>
</feature>
<keyword evidence="5 7" id="KW-0472">Membrane</keyword>
<comment type="subcellular location">
    <subcellularLocation>
        <location evidence="1">Cell membrane</location>
        <topology evidence="1">Single-pass membrane protein</topology>
    </subcellularLocation>
</comment>
<organism evidence="9 10">
    <name type="scientific">Oceanobacillus sojae</name>
    <dbReference type="NCBI Taxonomy" id="582851"/>
    <lineage>
        <taxon>Bacteria</taxon>
        <taxon>Bacillati</taxon>
        <taxon>Bacillota</taxon>
        <taxon>Bacilli</taxon>
        <taxon>Bacillales</taxon>
        <taxon>Bacillaceae</taxon>
        <taxon>Oceanobacillus</taxon>
    </lineage>
</organism>
<dbReference type="InterPro" id="IPR024449">
    <property type="entry name" value="Anti-sigma_RsgI_N"/>
</dbReference>
<evidence type="ECO:0000313" key="10">
    <source>
        <dbReference type="Proteomes" id="UP000321558"/>
    </source>
</evidence>
<comment type="caution">
    <text evidence="9">The sequence shown here is derived from an EMBL/GenBank/DDBJ whole genome shotgun (WGS) entry which is preliminary data.</text>
</comment>
<gene>
    <name evidence="9" type="primary">rsgI</name>
    <name evidence="9" type="ORF">OSO01_04490</name>
</gene>
<dbReference type="AlphaFoldDB" id="A0A511ZE50"/>
<dbReference type="Pfam" id="PF23750">
    <property type="entry name" value="RsgI_M"/>
    <property type="match status" value="1"/>
</dbReference>
<evidence type="ECO:0000256" key="5">
    <source>
        <dbReference type="ARBA" id="ARBA00023136"/>
    </source>
</evidence>
<evidence type="ECO:0000256" key="4">
    <source>
        <dbReference type="ARBA" id="ARBA00022989"/>
    </source>
</evidence>
<dbReference type="Pfam" id="PF12791">
    <property type="entry name" value="RsgI_N"/>
    <property type="match status" value="1"/>
</dbReference>
<evidence type="ECO:0000259" key="8">
    <source>
        <dbReference type="PROSITE" id="PS51849"/>
    </source>
</evidence>
<keyword evidence="10" id="KW-1185">Reference proteome</keyword>
<dbReference type="OrthoDB" id="9800626at2"/>
<accession>A0A511ZE50</accession>
<feature type="compositionally biased region" description="Acidic residues" evidence="6">
    <location>
        <begin position="275"/>
        <end position="288"/>
    </location>
</feature>
<dbReference type="RefSeq" id="WP_147208204.1">
    <property type="nucleotide sequence ID" value="NZ_BJYM01000002.1"/>
</dbReference>
<protein>
    <submittedName>
        <fullName evidence="9">Anti-sigma-I factor RsgI</fullName>
    </submittedName>
</protein>
<reference evidence="9 10" key="1">
    <citation type="submission" date="2019-07" db="EMBL/GenBank/DDBJ databases">
        <title>Whole genome shotgun sequence of Oceanobacillus sojae NBRC 105379.</title>
        <authorList>
            <person name="Hosoyama A."/>
            <person name="Uohara A."/>
            <person name="Ohji S."/>
            <person name="Ichikawa N."/>
        </authorList>
    </citation>
    <scope>NUCLEOTIDE SEQUENCE [LARGE SCALE GENOMIC DNA]</scope>
    <source>
        <strain evidence="9 10">NBRC 105379</strain>
    </source>
</reference>
<feature type="transmembrane region" description="Helical" evidence="7">
    <location>
        <begin position="59"/>
        <end position="79"/>
    </location>
</feature>
<proteinExistence type="predicted"/>
<keyword evidence="4 7" id="KW-1133">Transmembrane helix</keyword>
<feature type="region of interest" description="Disordered" evidence="6">
    <location>
        <begin position="247"/>
        <end position="416"/>
    </location>
</feature>
<evidence type="ECO:0000256" key="2">
    <source>
        <dbReference type="ARBA" id="ARBA00022475"/>
    </source>
</evidence>
<feature type="compositionally biased region" description="Basic and acidic residues" evidence="6">
    <location>
        <begin position="253"/>
        <end position="274"/>
    </location>
</feature>
<evidence type="ECO:0000256" key="6">
    <source>
        <dbReference type="SAM" id="MobiDB-lite"/>
    </source>
</evidence>
<evidence type="ECO:0000313" key="9">
    <source>
        <dbReference type="EMBL" id="GEN85710.1"/>
    </source>
</evidence>
<dbReference type="Proteomes" id="UP000321558">
    <property type="component" value="Unassembled WGS sequence"/>
</dbReference>
<sequence length="416" mass="47744">MKKGIVMEIHRKYAILLSKNGSFEKGIILTENAEIGDEVIFQPVYEKFEWKRCWGKSHITVRLSAIFILALLLFGFPLFKTGLSDTETHAYVAIDINPSLELELNEDLIVTDVNALNESACELIDEVSSIQDEPITSVLASIVDESEDKGFADHKTMIVGISYEDQYSKDEVITEITPYIESLPDWEVSTLIIPEEVREIAQNQDKSMNEIMALEMANGEEGEIEQVNDVITDSEEDSAIIDFFYGEQESEADVDRSIEQDEDPAEQRNNKFTDDVPDLDDDEKDEEQSQQADTTQEVEEEPDQDHSFKDGNMIQELEKPSENDTNIEYNQYKEIEQYNKEKEENKKPADVFYAQKKVNVFPEETEKNVNRHEQEQYNSRNETQAGEDEEDADIEQDELPPVQEEETEPEIVTYTG</sequence>
<feature type="domain" description="RsgI N-terminal anti-sigma" evidence="8">
    <location>
        <begin position="2"/>
        <end position="50"/>
    </location>
</feature>
<keyword evidence="3 7" id="KW-0812">Transmembrane</keyword>